<keyword evidence="3" id="KW-1185">Reference proteome</keyword>
<evidence type="ECO:0000313" key="2">
    <source>
        <dbReference type="EMBL" id="KAB1216483.1"/>
    </source>
</evidence>
<name>A0A6A1VUM9_9ROSI</name>
<organism evidence="2 3">
    <name type="scientific">Morella rubra</name>
    <name type="common">Chinese bayberry</name>
    <dbReference type="NCBI Taxonomy" id="262757"/>
    <lineage>
        <taxon>Eukaryota</taxon>
        <taxon>Viridiplantae</taxon>
        <taxon>Streptophyta</taxon>
        <taxon>Embryophyta</taxon>
        <taxon>Tracheophyta</taxon>
        <taxon>Spermatophyta</taxon>
        <taxon>Magnoliopsida</taxon>
        <taxon>eudicotyledons</taxon>
        <taxon>Gunneridae</taxon>
        <taxon>Pentapetalae</taxon>
        <taxon>rosids</taxon>
        <taxon>fabids</taxon>
        <taxon>Fagales</taxon>
        <taxon>Myricaceae</taxon>
        <taxon>Morella</taxon>
    </lineage>
</organism>
<dbReference type="InterPro" id="IPR032839">
    <property type="entry name" value="RAB3GAP_N"/>
</dbReference>
<gene>
    <name evidence="2" type="ORF">CJ030_MR4G018578</name>
</gene>
<reference evidence="2 3" key="1">
    <citation type="journal article" date="2019" name="Plant Biotechnol. J.">
        <title>The red bayberry genome and genetic basis of sex determination.</title>
        <authorList>
            <person name="Jia H.M."/>
            <person name="Jia H.J."/>
            <person name="Cai Q.L."/>
            <person name="Wang Y."/>
            <person name="Zhao H.B."/>
            <person name="Yang W.F."/>
            <person name="Wang G.Y."/>
            <person name="Li Y.H."/>
            <person name="Zhan D.L."/>
            <person name="Shen Y.T."/>
            <person name="Niu Q.F."/>
            <person name="Chang L."/>
            <person name="Qiu J."/>
            <person name="Zhao L."/>
            <person name="Xie H.B."/>
            <person name="Fu W.Y."/>
            <person name="Jin J."/>
            <person name="Li X.W."/>
            <person name="Jiao Y."/>
            <person name="Zhou C.C."/>
            <person name="Tu T."/>
            <person name="Chai C.Y."/>
            <person name="Gao J.L."/>
            <person name="Fan L.J."/>
            <person name="van de Weg E."/>
            <person name="Wang J.Y."/>
            <person name="Gao Z.S."/>
        </authorList>
    </citation>
    <scope>NUCLEOTIDE SEQUENCE [LARGE SCALE GENOMIC DNA]</scope>
    <source>
        <tissue evidence="2">Leaves</tissue>
    </source>
</reference>
<dbReference type="AlphaFoldDB" id="A0A6A1VUM9"/>
<comment type="caution">
    <text evidence="2">The sequence shown here is derived from an EMBL/GenBank/DDBJ whole genome shotgun (WGS) entry which is preliminary data.</text>
</comment>
<dbReference type="InterPro" id="IPR026059">
    <property type="entry name" value="Rab3GAP2"/>
</dbReference>
<dbReference type="EMBL" id="RXIC02000022">
    <property type="protein sequence ID" value="KAB1216483.1"/>
    <property type="molecule type" value="Genomic_DNA"/>
</dbReference>
<feature type="domain" description="Rab3-GAP regulatory subunit N-terminal" evidence="1">
    <location>
        <begin position="22"/>
        <end position="403"/>
    </location>
</feature>
<evidence type="ECO:0000259" key="1">
    <source>
        <dbReference type="Pfam" id="PF14655"/>
    </source>
</evidence>
<dbReference type="PANTHER" id="PTHR12472:SF0">
    <property type="entry name" value="RAB3 GTPASE-ACTIVATING PROTEIN NON-CATALYTIC SUBUNIT"/>
    <property type="match status" value="1"/>
</dbReference>
<dbReference type="PANTHER" id="PTHR12472">
    <property type="entry name" value="RAB3-GAP REGULATORY DOMAIN"/>
    <property type="match status" value="1"/>
</dbReference>
<evidence type="ECO:0000313" key="3">
    <source>
        <dbReference type="Proteomes" id="UP000516437"/>
    </source>
</evidence>
<accession>A0A6A1VUM9</accession>
<dbReference type="Proteomes" id="UP000516437">
    <property type="component" value="Chromosome 4"/>
</dbReference>
<proteinExistence type="predicted"/>
<dbReference type="OrthoDB" id="360390at2759"/>
<sequence>MTELGCIACEELSEVGAGKEGWLVDDPNLLCALDTHALALANRSVILVLGWADSDGNRVKIRPDLSPIEAEQITAVEWLVFDEIRVVIAGTSSGHLLFYSLGGDLIHKQMIYPGRILKLRVRGTKRDLTQDTSSEEVCVVMPGVVARCDGSDIQSMLLRWFQETHAQFWNQKTKKRDSEAPETPYGKLPFQLWNVSKYGTCTDAAITGTMPPPLMELQVDVVLLPFWVSSQLSEDKSRSLVGAILSKVVPATFSTIASFSKLIWRSEPTSPRKSDVKPQPFARASPLTCLKDHPRKGEKLTLSPSGTLAAITDSLGRILLLDTQALVVVRLWKGYRDARCLFMEMLVNKDTAASNSLFYEPVKSDYCLCLAIHAPRKGIIEIWQMRTGPRLRIIQCVKGAKILQPTYRFGSSMTSPYVPLEVFLLNGDSGQISVLNRTLN</sequence>
<protein>
    <submittedName>
        <fullName evidence="2">Rab3 GTPase-activating protein non-catalytic subunit</fullName>
    </submittedName>
</protein>
<dbReference type="Pfam" id="PF14655">
    <property type="entry name" value="RAB3GAP2_N"/>
    <property type="match status" value="1"/>
</dbReference>